<evidence type="ECO:0000313" key="2">
    <source>
        <dbReference type="Proteomes" id="UP000006420"/>
    </source>
</evidence>
<dbReference type="OrthoDB" id="998155at2"/>
<comment type="caution">
    <text evidence="1">The sequence shown here is derived from an EMBL/GenBank/DDBJ whole genome shotgun (WGS) entry which is preliminary data.</text>
</comment>
<sequence>MKLEPRHIVGYLPHKLMVHHIERNINGYIAVSKDYFRDYCEQYWTADSVLFNIEKYKPLLRPLSSLYTEIDGMVGIVELAKMLSGTVLVDKIDGCCTNLSYFKCTFEDGFEELIINENCEGWYRSYFDKNQPSTGRNVINQFEVFQYLFSHHFDVFGLIDKGLAIDKTKIK</sequence>
<dbReference type="EMBL" id="ADLW01000021">
    <property type="protein sequence ID" value="EGK04747.1"/>
    <property type="molecule type" value="Genomic_DNA"/>
</dbReference>
<protein>
    <submittedName>
        <fullName evidence="1">Uncharacterized protein</fullName>
    </submittedName>
</protein>
<dbReference type="Proteomes" id="UP000006420">
    <property type="component" value="Unassembled WGS sequence"/>
</dbReference>
<proteinExistence type="predicted"/>
<dbReference type="STRING" id="742767.HMPREF9456_03358"/>
<accession>F8X549</accession>
<reference evidence="1 2" key="1">
    <citation type="submission" date="2011-04" db="EMBL/GenBank/DDBJ databases">
        <title>The Genome Sequence of Dysgonomonas mossii DSM 22836.</title>
        <authorList>
            <consortium name="The Broad Institute Genome Sequencing Platform"/>
            <person name="Earl A."/>
            <person name="Ward D."/>
            <person name="Feldgarden M."/>
            <person name="Gevers D."/>
            <person name="Pudlo N."/>
            <person name="Martens E."/>
            <person name="Allen-Vercoe E."/>
            <person name="Young S.K."/>
            <person name="Zeng Q."/>
            <person name="Gargeya S."/>
            <person name="Fitzgerald M."/>
            <person name="Haas B."/>
            <person name="Abouelleil A."/>
            <person name="Alvarado L."/>
            <person name="Arachchi H.M."/>
            <person name="Berlin A."/>
            <person name="Brown A."/>
            <person name="Chapman S.B."/>
            <person name="Chen Z."/>
            <person name="Dunbar C."/>
            <person name="Freedman E."/>
            <person name="Gearin G."/>
            <person name="Gellesch M."/>
            <person name="Goldberg J."/>
            <person name="Griggs A."/>
            <person name="Gujja S."/>
            <person name="Heiman D."/>
            <person name="Howarth C."/>
            <person name="Larson L."/>
            <person name="Lui A."/>
            <person name="MacDonald P.J.P."/>
            <person name="Mehta T."/>
            <person name="Montmayeur A."/>
            <person name="Murphy C."/>
            <person name="Neiman D."/>
            <person name="Pearson M."/>
            <person name="Priest M."/>
            <person name="Roberts A."/>
            <person name="Saif S."/>
            <person name="Shea T."/>
            <person name="Shenoy N."/>
            <person name="Sisk P."/>
            <person name="Stolte C."/>
            <person name="Sykes S."/>
            <person name="Yandava C."/>
            <person name="Wortman J."/>
            <person name="Nusbaum C."/>
            <person name="Birren B."/>
        </authorList>
    </citation>
    <scope>NUCLEOTIDE SEQUENCE [LARGE SCALE GENOMIC DNA]</scope>
    <source>
        <strain evidence="1 2">DSM 22836</strain>
    </source>
</reference>
<dbReference type="HOGENOM" id="CLU_1568539_0_0_10"/>
<dbReference type="RefSeq" id="WP_006844725.1">
    <property type="nucleotide sequence ID" value="NZ_AQWJ01000016.1"/>
</dbReference>
<dbReference type="AlphaFoldDB" id="F8X549"/>
<dbReference type="GeneID" id="78083950"/>
<evidence type="ECO:0000313" key="1">
    <source>
        <dbReference type="EMBL" id="EGK04747.1"/>
    </source>
</evidence>
<name>F8X549_9BACT</name>
<organism evidence="1 2">
    <name type="scientific">Dysgonomonas mossii DSM 22836</name>
    <dbReference type="NCBI Taxonomy" id="742767"/>
    <lineage>
        <taxon>Bacteria</taxon>
        <taxon>Pseudomonadati</taxon>
        <taxon>Bacteroidota</taxon>
        <taxon>Bacteroidia</taxon>
        <taxon>Bacteroidales</taxon>
        <taxon>Dysgonomonadaceae</taxon>
        <taxon>Dysgonomonas</taxon>
    </lineage>
</organism>
<keyword evidence="2" id="KW-1185">Reference proteome</keyword>
<gene>
    <name evidence="1" type="ORF">HMPREF9456_03358</name>
</gene>